<protein>
    <submittedName>
        <fullName evidence="2">Uncharacterized protein</fullName>
    </submittedName>
</protein>
<evidence type="ECO:0000313" key="2">
    <source>
        <dbReference type="EMBL" id="GAA2110830.1"/>
    </source>
</evidence>
<dbReference type="EMBL" id="BAAAPF010000010">
    <property type="protein sequence ID" value="GAA2110830.1"/>
    <property type="molecule type" value="Genomic_DNA"/>
</dbReference>
<gene>
    <name evidence="2" type="ORF">GCM10009802_08160</name>
</gene>
<keyword evidence="3" id="KW-1185">Reference proteome</keyword>
<sequence length="429" mass="47105">MTEANTPAERERPPALAPADEAMLALTQTLREISDTALYDVAFGDDDPGSLLRRALSLQDLAAQLVDRAAVAERERGASWTDIGDAAGSSRQAAHERWTTTVGAWVLMERRRTGIGRGPADPATHARYLDEWYEDRVGERRAVSALLPSLDDEAARAEGDARRAEARQLHDRAEELRREIDVAYTAAFDATGTPAAEEKREVWAAKHLARADVYERLAVVEEPVAPEHRRRAATQRSIAQDIAGGRAPEGLPADDGTRQQVRAAYLALTDTERRGSKPAVAALLAERLDGVDAASVRKHLDAVIAAERMSYVLDIAACSDPDTAQATATSLLQDYAPNTDFWQSMSHRILSRYLLAAALDGADAATLRTWLAHPDDRRPVELLRAGPVPQWADECEEILSSNRRTRDNVLHTLQSVLQTHAPQTKRSSR</sequence>
<proteinExistence type="predicted"/>
<evidence type="ECO:0000256" key="1">
    <source>
        <dbReference type="SAM" id="Coils"/>
    </source>
</evidence>
<organism evidence="2 3">
    <name type="scientific">Streptomyces synnematoformans</name>
    <dbReference type="NCBI Taxonomy" id="415721"/>
    <lineage>
        <taxon>Bacteria</taxon>
        <taxon>Bacillati</taxon>
        <taxon>Actinomycetota</taxon>
        <taxon>Actinomycetes</taxon>
        <taxon>Kitasatosporales</taxon>
        <taxon>Streptomycetaceae</taxon>
        <taxon>Streptomyces</taxon>
    </lineage>
</organism>
<dbReference type="RefSeq" id="WP_344287941.1">
    <property type="nucleotide sequence ID" value="NZ_BAAAPF010000010.1"/>
</dbReference>
<evidence type="ECO:0000313" key="3">
    <source>
        <dbReference type="Proteomes" id="UP001500443"/>
    </source>
</evidence>
<name>A0ABP5J5B1_9ACTN</name>
<dbReference type="Proteomes" id="UP001500443">
    <property type="component" value="Unassembled WGS sequence"/>
</dbReference>
<reference evidence="3" key="1">
    <citation type="journal article" date="2019" name="Int. J. Syst. Evol. Microbiol.">
        <title>The Global Catalogue of Microorganisms (GCM) 10K type strain sequencing project: providing services to taxonomists for standard genome sequencing and annotation.</title>
        <authorList>
            <consortium name="The Broad Institute Genomics Platform"/>
            <consortium name="The Broad Institute Genome Sequencing Center for Infectious Disease"/>
            <person name="Wu L."/>
            <person name="Ma J."/>
        </authorList>
    </citation>
    <scope>NUCLEOTIDE SEQUENCE [LARGE SCALE GENOMIC DNA]</scope>
    <source>
        <strain evidence="3">JCM 15481</strain>
    </source>
</reference>
<keyword evidence="1" id="KW-0175">Coiled coil</keyword>
<comment type="caution">
    <text evidence="2">The sequence shown here is derived from an EMBL/GenBank/DDBJ whole genome shotgun (WGS) entry which is preliminary data.</text>
</comment>
<accession>A0ABP5J5B1</accession>
<feature type="coiled-coil region" evidence="1">
    <location>
        <begin position="147"/>
        <end position="186"/>
    </location>
</feature>